<dbReference type="PROSITE" id="PS51257">
    <property type="entry name" value="PROKAR_LIPOPROTEIN"/>
    <property type="match status" value="1"/>
</dbReference>
<protein>
    <recommendedName>
        <fullName evidence="4">Outer-membrane lipoprotein LolB</fullName>
    </recommendedName>
</protein>
<keyword evidence="5" id="KW-0813">Transport</keyword>
<evidence type="ECO:0000256" key="6">
    <source>
        <dbReference type="ARBA" id="ARBA00022729"/>
    </source>
</evidence>
<evidence type="ECO:0000256" key="5">
    <source>
        <dbReference type="ARBA" id="ARBA00022448"/>
    </source>
</evidence>
<evidence type="ECO:0000256" key="8">
    <source>
        <dbReference type="ARBA" id="ARBA00023136"/>
    </source>
</evidence>
<keyword evidence="8" id="KW-0472">Membrane</keyword>
<evidence type="ECO:0000256" key="13">
    <source>
        <dbReference type="SAM" id="SignalP"/>
    </source>
</evidence>
<dbReference type="InterPro" id="IPR004565">
    <property type="entry name" value="OM_lipoprot_LolB"/>
</dbReference>
<evidence type="ECO:0000313" key="14">
    <source>
        <dbReference type="EMBL" id="MET1489131.1"/>
    </source>
</evidence>
<keyword evidence="6 13" id="KW-0732">Signal</keyword>
<dbReference type="Proteomes" id="UP001548590">
    <property type="component" value="Unassembled WGS sequence"/>
</dbReference>
<name>A0ABV2CMJ8_9RHOO</name>
<dbReference type="InterPro" id="IPR029046">
    <property type="entry name" value="LolA/LolB/LppX"/>
</dbReference>
<evidence type="ECO:0000256" key="7">
    <source>
        <dbReference type="ARBA" id="ARBA00022927"/>
    </source>
</evidence>
<dbReference type="SUPFAM" id="SSF89392">
    <property type="entry name" value="Prokaryotic lipoproteins and lipoprotein localization factors"/>
    <property type="match status" value="1"/>
</dbReference>
<keyword evidence="10" id="KW-0143">Chaperone</keyword>
<dbReference type="RefSeq" id="WP_345924260.1">
    <property type="nucleotide sequence ID" value="NZ_JBDIVF010000001.1"/>
</dbReference>
<evidence type="ECO:0000256" key="12">
    <source>
        <dbReference type="ARBA" id="ARBA00023288"/>
    </source>
</evidence>
<evidence type="ECO:0000256" key="9">
    <source>
        <dbReference type="ARBA" id="ARBA00023139"/>
    </source>
</evidence>
<feature type="signal peptide" evidence="13">
    <location>
        <begin position="1"/>
        <end position="17"/>
    </location>
</feature>
<reference evidence="14 15" key="1">
    <citation type="submission" date="2024-07" db="EMBL/GenBank/DDBJ databases">
        <title>Uliginosibacterium paludis KCTC:42655.</title>
        <authorList>
            <person name="Kim M.K."/>
        </authorList>
    </citation>
    <scope>NUCLEOTIDE SEQUENCE [LARGE SCALE GENOMIC DNA]</scope>
    <source>
        <strain evidence="14 15">KCTC 42655</strain>
    </source>
</reference>
<accession>A0ABV2CMJ8</accession>
<keyword evidence="12 14" id="KW-0449">Lipoprotein</keyword>
<evidence type="ECO:0000256" key="4">
    <source>
        <dbReference type="ARBA" id="ARBA00016202"/>
    </source>
</evidence>
<gene>
    <name evidence="14" type="primary">lolB</name>
    <name evidence="14" type="ORF">ABVT11_04785</name>
</gene>
<evidence type="ECO:0000256" key="1">
    <source>
        <dbReference type="ARBA" id="ARBA00004459"/>
    </source>
</evidence>
<evidence type="ECO:0000256" key="2">
    <source>
        <dbReference type="ARBA" id="ARBA00009696"/>
    </source>
</evidence>
<keyword evidence="7" id="KW-0653">Protein transport</keyword>
<dbReference type="Pfam" id="PF03550">
    <property type="entry name" value="LolB"/>
    <property type="match status" value="1"/>
</dbReference>
<comment type="subunit">
    <text evidence="3">Monomer.</text>
</comment>
<sequence>MKRLLVLALAGLLAACASTPPAPKEIPPRPDRESLQKFALNGRVAILQGTKSNTVRLAWEHAGESDAIGFASPLGSLLAELQRTRTGAIWLTADGERYEARTADRLITRLTDTPVPIDSLILWITGRVGGRAENILRDPFGRIQSARDEGWEVRITAYESELPNALPRNLEVEYPGLRLKIIVEEWLL</sequence>
<keyword evidence="9" id="KW-0564">Palmitate</keyword>
<keyword evidence="11" id="KW-0998">Cell outer membrane</keyword>
<proteinExistence type="inferred from homology"/>
<comment type="similarity">
    <text evidence="2">Belongs to the LolB family.</text>
</comment>
<feature type="chain" id="PRO_5046003659" description="Outer-membrane lipoprotein LolB" evidence="13">
    <location>
        <begin position="18"/>
        <end position="188"/>
    </location>
</feature>
<evidence type="ECO:0000256" key="3">
    <source>
        <dbReference type="ARBA" id="ARBA00011245"/>
    </source>
</evidence>
<comment type="caution">
    <text evidence="14">The sequence shown here is derived from an EMBL/GenBank/DDBJ whole genome shotgun (WGS) entry which is preliminary data.</text>
</comment>
<evidence type="ECO:0000313" key="15">
    <source>
        <dbReference type="Proteomes" id="UP001548590"/>
    </source>
</evidence>
<comment type="subcellular location">
    <subcellularLocation>
        <location evidence="1">Cell outer membrane</location>
        <topology evidence="1">Lipid-anchor</topology>
    </subcellularLocation>
</comment>
<evidence type="ECO:0000256" key="10">
    <source>
        <dbReference type="ARBA" id="ARBA00023186"/>
    </source>
</evidence>
<dbReference type="NCBIfam" id="TIGR00548">
    <property type="entry name" value="lolB"/>
    <property type="match status" value="1"/>
</dbReference>
<organism evidence="14 15">
    <name type="scientific">Uliginosibacterium paludis</name>
    <dbReference type="NCBI Taxonomy" id="1615952"/>
    <lineage>
        <taxon>Bacteria</taxon>
        <taxon>Pseudomonadati</taxon>
        <taxon>Pseudomonadota</taxon>
        <taxon>Betaproteobacteria</taxon>
        <taxon>Rhodocyclales</taxon>
        <taxon>Zoogloeaceae</taxon>
        <taxon>Uliginosibacterium</taxon>
    </lineage>
</organism>
<dbReference type="EMBL" id="JBEWLZ010000002">
    <property type="protein sequence ID" value="MET1489131.1"/>
    <property type="molecule type" value="Genomic_DNA"/>
</dbReference>
<evidence type="ECO:0000256" key="11">
    <source>
        <dbReference type="ARBA" id="ARBA00023237"/>
    </source>
</evidence>
<dbReference type="Gene3D" id="2.50.20.10">
    <property type="entry name" value="Lipoprotein localisation LolA/LolB/LppX"/>
    <property type="match status" value="1"/>
</dbReference>
<dbReference type="CDD" id="cd16326">
    <property type="entry name" value="LolB"/>
    <property type="match status" value="1"/>
</dbReference>
<keyword evidence="15" id="KW-1185">Reference proteome</keyword>